<dbReference type="EMBL" id="HBEJ01014470">
    <property type="protein sequence ID" value="CAD8375453.1"/>
    <property type="molecule type" value="Transcribed_RNA"/>
</dbReference>
<dbReference type="InterPro" id="IPR001841">
    <property type="entry name" value="Znf_RING"/>
</dbReference>
<dbReference type="GO" id="GO:0008270">
    <property type="term" value="F:zinc ion binding"/>
    <property type="evidence" value="ECO:0007669"/>
    <property type="project" value="UniProtKB-KW"/>
</dbReference>
<accession>A0A7S0AWK4</accession>
<sequence>MLRSLHEPAAAEDDPPFGTPTLLDDDGLIPQSDINSDEGGVWANVGRFWIISVAIFAAGAFILVAFCKRYGAALVDGWVNDRAHGELSEENYLQRVMRRRAEREEAMKECPVKRKVRLVERLDEEGVAMTVAESDLVRSVDDACSEGRGTLDKNNDDVDIECGCANEDGEECEEHERDTSEANDGSSVFHLGDDEAAFVRLPPSPPAPNGSRLVPNCCAVCLCPYEVGETLVWSSNTSCRHAFHRDCVVEYLCKVQEVDCPCPCCRGTFVNLPHHLDEENGKNRKRLMSDVTRTSSFDTDETQLAFNTNRISLR</sequence>
<feature type="transmembrane region" description="Helical" evidence="3">
    <location>
        <begin position="48"/>
        <end position="67"/>
    </location>
</feature>
<dbReference type="PANTHER" id="PTHR22765:SF411">
    <property type="entry name" value="OS02G0248440 PROTEIN"/>
    <property type="match status" value="1"/>
</dbReference>
<keyword evidence="1" id="KW-0479">Metal-binding</keyword>
<dbReference type="AlphaFoldDB" id="A0A7S0AWK4"/>
<keyword evidence="3" id="KW-0472">Membrane</keyword>
<dbReference type="InterPro" id="IPR013083">
    <property type="entry name" value="Znf_RING/FYVE/PHD"/>
</dbReference>
<dbReference type="CDD" id="cd16448">
    <property type="entry name" value="RING-H2"/>
    <property type="match status" value="1"/>
</dbReference>
<organism evidence="5">
    <name type="scientific">Minutocellus polymorphus</name>
    <dbReference type="NCBI Taxonomy" id="265543"/>
    <lineage>
        <taxon>Eukaryota</taxon>
        <taxon>Sar</taxon>
        <taxon>Stramenopiles</taxon>
        <taxon>Ochrophyta</taxon>
        <taxon>Bacillariophyta</taxon>
        <taxon>Mediophyceae</taxon>
        <taxon>Cymatosirophycidae</taxon>
        <taxon>Cymatosirales</taxon>
        <taxon>Cymatosiraceae</taxon>
        <taxon>Minutocellus</taxon>
    </lineage>
</organism>
<dbReference type="Gene3D" id="3.30.40.10">
    <property type="entry name" value="Zinc/RING finger domain, C3HC4 (zinc finger)"/>
    <property type="match status" value="1"/>
</dbReference>
<reference evidence="5" key="1">
    <citation type="submission" date="2021-01" db="EMBL/GenBank/DDBJ databases">
        <authorList>
            <person name="Corre E."/>
            <person name="Pelletier E."/>
            <person name="Niang G."/>
            <person name="Scheremetjew M."/>
            <person name="Finn R."/>
            <person name="Kale V."/>
            <person name="Holt S."/>
            <person name="Cochrane G."/>
            <person name="Meng A."/>
            <person name="Brown T."/>
            <person name="Cohen L."/>
        </authorList>
    </citation>
    <scope>NUCLEOTIDE SEQUENCE</scope>
    <source>
        <strain evidence="5">CCMP3303</strain>
    </source>
</reference>
<dbReference type="PROSITE" id="PS50089">
    <property type="entry name" value="ZF_RING_2"/>
    <property type="match status" value="1"/>
</dbReference>
<protein>
    <recommendedName>
        <fullName evidence="4">RING-type domain-containing protein</fullName>
    </recommendedName>
</protein>
<keyword evidence="1" id="KW-0862">Zinc</keyword>
<gene>
    <name evidence="5" type="ORF">MPOL1434_LOCUS8498</name>
</gene>
<feature type="region of interest" description="Disordered" evidence="2">
    <location>
        <begin position="1"/>
        <end position="22"/>
    </location>
</feature>
<dbReference type="InterPro" id="IPR051826">
    <property type="entry name" value="E3_ubiquitin-ligase_domain"/>
</dbReference>
<proteinExistence type="predicted"/>
<keyword evidence="1" id="KW-0863">Zinc-finger</keyword>
<evidence type="ECO:0000256" key="1">
    <source>
        <dbReference type="PROSITE-ProRule" id="PRU00175"/>
    </source>
</evidence>
<evidence type="ECO:0000256" key="2">
    <source>
        <dbReference type="SAM" id="MobiDB-lite"/>
    </source>
</evidence>
<keyword evidence="3" id="KW-0812">Transmembrane</keyword>
<dbReference type="SUPFAM" id="SSF57850">
    <property type="entry name" value="RING/U-box"/>
    <property type="match status" value="1"/>
</dbReference>
<evidence type="ECO:0000256" key="3">
    <source>
        <dbReference type="SAM" id="Phobius"/>
    </source>
</evidence>
<keyword evidence="3" id="KW-1133">Transmembrane helix</keyword>
<name>A0A7S0AWK4_9STRA</name>
<evidence type="ECO:0000313" key="5">
    <source>
        <dbReference type="EMBL" id="CAD8375453.1"/>
    </source>
</evidence>
<dbReference type="GO" id="GO:0061630">
    <property type="term" value="F:ubiquitin protein ligase activity"/>
    <property type="evidence" value="ECO:0007669"/>
    <property type="project" value="TreeGrafter"/>
</dbReference>
<dbReference type="PANTHER" id="PTHR22765">
    <property type="entry name" value="RING FINGER AND PROTEASE ASSOCIATED DOMAIN-CONTAINING"/>
    <property type="match status" value="1"/>
</dbReference>
<feature type="domain" description="RING-type" evidence="4">
    <location>
        <begin position="218"/>
        <end position="266"/>
    </location>
</feature>
<evidence type="ECO:0000259" key="4">
    <source>
        <dbReference type="PROSITE" id="PS50089"/>
    </source>
</evidence>
<dbReference type="GO" id="GO:0006511">
    <property type="term" value="P:ubiquitin-dependent protein catabolic process"/>
    <property type="evidence" value="ECO:0007669"/>
    <property type="project" value="TreeGrafter"/>
</dbReference>